<dbReference type="GO" id="GO:0016747">
    <property type="term" value="F:acyltransferase activity, transferring groups other than amino-acyl groups"/>
    <property type="evidence" value="ECO:0007669"/>
    <property type="project" value="TreeGrafter"/>
</dbReference>
<protein>
    <submittedName>
        <fullName evidence="1">Esterase family protein</fullName>
    </submittedName>
</protein>
<gene>
    <name evidence="1" type="ORF">H9945_08665</name>
</gene>
<reference evidence="1" key="2">
    <citation type="submission" date="2021-04" db="EMBL/GenBank/DDBJ databases">
        <authorList>
            <person name="Gilroy R."/>
        </authorList>
    </citation>
    <scope>NUCLEOTIDE SEQUENCE</scope>
    <source>
        <strain evidence="1">ChiBcec8-13705</strain>
    </source>
</reference>
<dbReference type="Proteomes" id="UP000886803">
    <property type="component" value="Unassembled WGS sequence"/>
</dbReference>
<organism evidence="1 2">
    <name type="scientific">Candidatus Gemmiger avicola</name>
    <dbReference type="NCBI Taxonomy" id="2838605"/>
    <lineage>
        <taxon>Bacteria</taxon>
        <taxon>Bacillati</taxon>
        <taxon>Bacillota</taxon>
        <taxon>Clostridia</taxon>
        <taxon>Eubacteriales</taxon>
        <taxon>Gemmiger</taxon>
    </lineage>
</organism>
<evidence type="ECO:0000313" key="2">
    <source>
        <dbReference type="Proteomes" id="UP000886803"/>
    </source>
</evidence>
<dbReference type="AlphaFoldDB" id="A0A9D2S3H7"/>
<dbReference type="InterPro" id="IPR000801">
    <property type="entry name" value="Esterase-like"/>
</dbReference>
<reference evidence="1" key="1">
    <citation type="journal article" date="2021" name="PeerJ">
        <title>Extensive microbial diversity within the chicken gut microbiome revealed by metagenomics and culture.</title>
        <authorList>
            <person name="Gilroy R."/>
            <person name="Ravi A."/>
            <person name="Getino M."/>
            <person name="Pursley I."/>
            <person name="Horton D.L."/>
            <person name="Alikhan N.F."/>
            <person name="Baker D."/>
            <person name="Gharbi K."/>
            <person name="Hall N."/>
            <person name="Watson M."/>
            <person name="Adriaenssens E.M."/>
            <person name="Foster-Nyarko E."/>
            <person name="Jarju S."/>
            <person name="Secka A."/>
            <person name="Antonio M."/>
            <person name="Oren A."/>
            <person name="Chaudhuri R.R."/>
            <person name="La Ragione R."/>
            <person name="Hildebrand F."/>
            <person name="Pallen M.J."/>
        </authorList>
    </citation>
    <scope>NUCLEOTIDE SEQUENCE</scope>
    <source>
        <strain evidence="1">ChiBcec8-13705</strain>
    </source>
</reference>
<dbReference type="SUPFAM" id="SSF53474">
    <property type="entry name" value="alpha/beta-Hydrolases"/>
    <property type="match status" value="1"/>
</dbReference>
<accession>A0A9D2S3H7</accession>
<sequence>MALLQVNFVSQTLMRTVPIQVVLPVDKFSWDGARPEGPFPTLYLLHGIFGNYTDWVSGTRIQRWAEEHNLAVVMPSGDNRFYVDQPDTQDLYGEFIGSELVDITRRMFPLSGERANTFIGGLSMGGYGALRNGLKYHHTFGAIAALSSADIIQQIATFTDDNPAFFARRGYAQALFGPLEKLPGSDKDLRWLAQRITNPADRPRIYLACGSQDSLLPMNKNLRDSLQTLGYDLTWCEAPGAHEWDFWDSQIRRVIDWLSLGQADAGVNSGNVGV</sequence>
<proteinExistence type="predicted"/>
<dbReference type="InterPro" id="IPR050583">
    <property type="entry name" value="Mycobacterial_A85_antigen"/>
</dbReference>
<comment type="caution">
    <text evidence="1">The sequence shown here is derived from an EMBL/GenBank/DDBJ whole genome shotgun (WGS) entry which is preliminary data.</text>
</comment>
<dbReference type="EMBL" id="DWYG01000148">
    <property type="protein sequence ID" value="HJB42557.1"/>
    <property type="molecule type" value="Genomic_DNA"/>
</dbReference>
<dbReference type="Pfam" id="PF00756">
    <property type="entry name" value="Esterase"/>
    <property type="match status" value="1"/>
</dbReference>
<evidence type="ECO:0000313" key="1">
    <source>
        <dbReference type="EMBL" id="HJB42557.1"/>
    </source>
</evidence>
<dbReference type="PANTHER" id="PTHR48098:SF1">
    <property type="entry name" value="DIACYLGLYCEROL ACYLTRANSFERASE_MYCOLYLTRANSFERASE AG85A"/>
    <property type="match status" value="1"/>
</dbReference>
<dbReference type="Gene3D" id="3.40.50.1820">
    <property type="entry name" value="alpha/beta hydrolase"/>
    <property type="match status" value="1"/>
</dbReference>
<name>A0A9D2S3H7_9FIRM</name>
<dbReference type="PANTHER" id="PTHR48098">
    <property type="entry name" value="ENTEROCHELIN ESTERASE-RELATED"/>
    <property type="match status" value="1"/>
</dbReference>
<dbReference type="InterPro" id="IPR029058">
    <property type="entry name" value="AB_hydrolase_fold"/>
</dbReference>